<dbReference type="GeneID" id="89930327"/>
<proteinExistence type="predicted"/>
<evidence type="ECO:0000256" key="1">
    <source>
        <dbReference type="SAM" id="MobiDB-lite"/>
    </source>
</evidence>
<evidence type="ECO:0000313" key="3">
    <source>
        <dbReference type="Proteomes" id="UP001337655"/>
    </source>
</evidence>
<keyword evidence="3" id="KW-1185">Reference proteome</keyword>
<feature type="region of interest" description="Disordered" evidence="1">
    <location>
        <begin position="40"/>
        <end position="85"/>
    </location>
</feature>
<organism evidence="2 3">
    <name type="scientific">Saxophila tyrrhenica</name>
    <dbReference type="NCBI Taxonomy" id="1690608"/>
    <lineage>
        <taxon>Eukaryota</taxon>
        <taxon>Fungi</taxon>
        <taxon>Dikarya</taxon>
        <taxon>Ascomycota</taxon>
        <taxon>Pezizomycotina</taxon>
        <taxon>Dothideomycetes</taxon>
        <taxon>Dothideomycetidae</taxon>
        <taxon>Mycosphaerellales</taxon>
        <taxon>Extremaceae</taxon>
        <taxon>Saxophila</taxon>
    </lineage>
</organism>
<sequence length="110" mass="12093">MNLRASIARARVVAAPRAIGAQQRGFQSCGVLAVGKESAVHEEGRAEKVEAHKQDQLEKQKQGKGHWKDELASDSESIIKADRDDIDTKQTISELQKESAKAAEREKKGQ</sequence>
<dbReference type="AlphaFoldDB" id="A0AAV9P250"/>
<evidence type="ECO:0000313" key="2">
    <source>
        <dbReference type="EMBL" id="KAK5165466.1"/>
    </source>
</evidence>
<dbReference type="EMBL" id="JAVRRT010000016">
    <property type="protein sequence ID" value="KAK5165466.1"/>
    <property type="molecule type" value="Genomic_DNA"/>
</dbReference>
<dbReference type="Proteomes" id="UP001337655">
    <property type="component" value="Unassembled WGS sequence"/>
</dbReference>
<protein>
    <submittedName>
        <fullName evidence="2">Uncharacterized protein</fullName>
    </submittedName>
</protein>
<reference evidence="2 3" key="1">
    <citation type="submission" date="2023-08" db="EMBL/GenBank/DDBJ databases">
        <title>Black Yeasts Isolated from many extreme environments.</title>
        <authorList>
            <person name="Coleine C."/>
            <person name="Stajich J.E."/>
            <person name="Selbmann L."/>
        </authorList>
    </citation>
    <scope>NUCLEOTIDE SEQUENCE [LARGE SCALE GENOMIC DNA]</scope>
    <source>
        <strain evidence="2 3">CCFEE 5935</strain>
    </source>
</reference>
<comment type="caution">
    <text evidence="2">The sequence shown here is derived from an EMBL/GenBank/DDBJ whole genome shotgun (WGS) entry which is preliminary data.</text>
</comment>
<dbReference type="RefSeq" id="XP_064655550.1">
    <property type="nucleotide sequence ID" value="XM_064806224.1"/>
</dbReference>
<accession>A0AAV9P250</accession>
<name>A0AAV9P250_9PEZI</name>
<gene>
    <name evidence="2" type="ORF">LTR77_008995</name>
</gene>